<evidence type="ECO:0000313" key="2">
    <source>
        <dbReference type="Proteomes" id="UP000193969"/>
    </source>
</evidence>
<name>A0A1X7N825_9EURY</name>
<organism evidence="1 2">
    <name type="scientific">Methanohalophilus portucalensis FDF-1</name>
    <dbReference type="NCBI Taxonomy" id="523843"/>
    <lineage>
        <taxon>Archaea</taxon>
        <taxon>Methanobacteriati</taxon>
        <taxon>Methanobacteriota</taxon>
        <taxon>Stenosarchaea group</taxon>
        <taxon>Methanomicrobia</taxon>
        <taxon>Methanosarcinales</taxon>
        <taxon>Methanosarcinaceae</taxon>
        <taxon>Methanohalophilus</taxon>
    </lineage>
</organism>
<evidence type="ECO:0000313" key="1">
    <source>
        <dbReference type="EMBL" id="SMH33589.1"/>
    </source>
</evidence>
<sequence>MENRLRYRHWIYFNCNNGPVEVSTKTIEPVMTSAALVLQSYLLNLNITQAPTEFVEVVNIFGSVLAETYEARYPDCF</sequence>
<gene>
    <name evidence="1" type="ORF">SAMN06264941_0729</name>
</gene>
<reference evidence="2" key="1">
    <citation type="submission" date="2017-04" db="EMBL/GenBank/DDBJ databases">
        <authorList>
            <person name="Varghese N."/>
            <person name="Submissions S."/>
        </authorList>
    </citation>
    <scope>NUCLEOTIDE SEQUENCE [LARGE SCALE GENOMIC DNA]</scope>
    <source>
        <strain evidence="2">FDF-1</strain>
    </source>
</reference>
<accession>A0A1X7N825</accession>
<dbReference type="Proteomes" id="UP000193969">
    <property type="component" value="Unassembled WGS sequence"/>
</dbReference>
<protein>
    <submittedName>
        <fullName evidence="1">Uncharacterized protein</fullName>
    </submittedName>
</protein>
<dbReference type="EMBL" id="FXBN01000001">
    <property type="protein sequence ID" value="SMH33589.1"/>
    <property type="molecule type" value="Genomic_DNA"/>
</dbReference>
<dbReference type="AlphaFoldDB" id="A0A1X7N825"/>
<keyword evidence="2" id="KW-1185">Reference proteome</keyword>
<proteinExistence type="predicted"/>